<dbReference type="GO" id="GO:0019674">
    <property type="term" value="P:NAD+ metabolic process"/>
    <property type="evidence" value="ECO:0007669"/>
    <property type="project" value="InterPro"/>
</dbReference>
<gene>
    <name evidence="8" type="ORF">DB88DRAFT_61680</name>
</gene>
<evidence type="ECO:0000256" key="1">
    <source>
        <dbReference type="ARBA" id="ARBA00010995"/>
    </source>
</evidence>
<dbReference type="InterPro" id="IPR017437">
    <property type="entry name" value="ATP-NAD_kinase_PpnK-typ_C"/>
</dbReference>
<comment type="similarity">
    <text evidence="1">Belongs to the NAD kinase family.</text>
</comment>
<dbReference type="GO" id="GO:0006741">
    <property type="term" value="P:NADP+ biosynthetic process"/>
    <property type="evidence" value="ECO:0007669"/>
    <property type="project" value="InterPro"/>
</dbReference>
<keyword evidence="6" id="KW-0521">NADP</keyword>
<keyword evidence="2" id="KW-0808">Transferase</keyword>
<comment type="caution">
    <text evidence="8">The sequence shown here is derived from an EMBL/GenBank/DDBJ whole genome shotgun (WGS) entry which is preliminary data.</text>
</comment>
<reference evidence="8" key="1">
    <citation type="submission" date="2023-02" db="EMBL/GenBank/DDBJ databases">
        <title>Identification and recombinant expression of a fungal hydrolase from Papiliotrema laurentii that hydrolyzes apple cutin and clears colloidal polyester polyurethane.</title>
        <authorList>
            <consortium name="DOE Joint Genome Institute"/>
            <person name="Roman V.A."/>
            <person name="Bojanowski C."/>
            <person name="Crable B.R."/>
            <person name="Wagner D.N."/>
            <person name="Hung C.S."/>
            <person name="Nadeau L.J."/>
            <person name="Schratz L."/>
            <person name="Haridas S."/>
            <person name="Pangilinan J."/>
            <person name="Lipzen A."/>
            <person name="Na H."/>
            <person name="Yan M."/>
            <person name="Ng V."/>
            <person name="Grigoriev I.V."/>
            <person name="Spatafora J.W."/>
            <person name="Barlow D."/>
            <person name="Biffinger J."/>
            <person name="Kelley-Loughnane N."/>
            <person name="Varaljay V.A."/>
            <person name="Crookes-Goodson W.J."/>
        </authorList>
    </citation>
    <scope>NUCLEOTIDE SEQUENCE</scope>
    <source>
        <strain evidence="8">5307AH</strain>
    </source>
</reference>
<dbReference type="EMBL" id="JAODAN010000001">
    <property type="protein sequence ID" value="KAK1928026.1"/>
    <property type="molecule type" value="Genomic_DNA"/>
</dbReference>
<protein>
    <submittedName>
        <fullName evidence="8">NADH kinase</fullName>
    </submittedName>
</protein>
<name>A0AAD9L9A0_PAPLA</name>
<dbReference type="InterPro" id="IPR016064">
    <property type="entry name" value="NAD/diacylglycerol_kinase_sf"/>
</dbReference>
<dbReference type="Proteomes" id="UP001182556">
    <property type="component" value="Unassembled WGS sequence"/>
</dbReference>
<keyword evidence="7" id="KW-0520">NAD</keyword>
<sequence length="394" mass="42636">MHLTTSLGPAFSRLVLKRCAYRHARRGISSIRDLPLRTSADLVHKPRLKPCGMEAADAESSLMAQRRSPSHQISTWTTQPRNVLLVQKPNDDRTRVAMDRLLKYLTTHYPSLNLITEAHTANDHPAYPSLIVAQKEDEPLLESQTDLVITLGGDGTILHTSHLFGAGECPPVLSFSMGSLGFLLPFHIDAMESALNTALKGPVSVLNRMRLACTTVGVDGQRLACDQSVGDAGWQVMNEVTLHRGRHPHLTVVDAYFDGDHLTEAVADGLLLSTPTGSTAYSLSAGGPISHPSTDTFLLTPIAPRSLSFRSVILPGQGLVKLTISPLARSPAELSIDGREVCVLEAGESVVVRKSPFPIPCIERADGGSGWVKDINSLLQFNVGFRNKSLLAHT</sequence>
<dbReference type="PANTHER" id="PTHR20275">
    <property type="entry name" value="NAD KINASE"/>
    <property type="match status" value="1"/>
</dbReference>
<evidence type="ECO:0000313" key="8">
    <source>
        <dbReference type="EMBL" id="KAK1928026.1"/>
    </source>
</evidence>
<keyword evidence="9" id="KW-1185">Reference proteome</keyword>
<dbReference type="Gene3D" id="2.60.200.30">
    <property type="entry name" value="Probable inorganic polyphosphate/atp-NAD kinase, domain 2"/>
    <property type="match status" value="1"/>
</dbReference>
<evidence type="ECO:0000256" key="4">
    <source>
        <dbReference type="ARBA" id="ARBA00022777"/>
    </source>
</evidence>
<evidence type="ECO:0000256" key="2">
    <source>
        <dbReference type="ARBA" id="ARBA00022679"/>
    </source>
</evidence>
<keyword evidence="4 8" id="KW-0418">Kinase</keyword>
<accession>A0AAD9L9A0</accession>
<dbReference type="InterPro" id="IPR017438">
    <property type="entry name" value="ATP-NAD_kinase_N"/>
</dbReference>
<dbReference type="Pfam" id="PF20143">
    <property type="entry name" value="NAD_kinase_C"/>
    <property type="match status" value="1"/>
</dbReference>
<evidence type="ECO:0000256" key="3">
    <source>
        <dbReference type="ARBA" id="ARBA00022741"/>
    </source>
</evidence>
<dbReference type="HAMAP" id="MF_00361">
    <property type="entry name" value="NAD_kinase"/>
    <property type="match status" value="1"/>
</dbReference>
<proteinExistence type="inferred from homology"/>
<keyword evidence="3" id="KW-0547">Nucleotide-binding</keyword>
<organism evidence="8 9">
    <name type="scientific">Papiliotrema laurentii</name>
    <name type="common">Cryptococcus laurentii</name>
    <dbReference type="NCBI Taxonomy" id="5418"/>
    <lineage>
        <taxon>Eukaryota</taxon>
        <taxon>Fungi</taxon>
        <taxon>Dikarya</taxon>
        <taxon>Basidiomycota</taxon>
        <taxon>Agaricomycotina</taxon>
        <taxon>Tremellomycetes</taxon>
        <taxon>Tremellales</taxon>
        <taxon>Rhynchogastremaceae</taxon>
        <taxon>Papiliotrema</taxon>
    </lineage>
</organism>
<dbReference type="GO" id="GO:0005524">
    <property type="term" value="F:ATP binding"/>
    <property type="evidence" value="ECO:0007669"/>
    <property type="project" value="UniProtKB-KW"/>
</dbReference>
<dbReference type="Gene3D" id="3.40.50.10330">
    <property type="entry name" value="Probable inorganic polyphosphate/atp-NAD kinase, domain 1"/>
    <property type="match status" value="1"/>
</dbReference>
<keyword evidence="5" id="KW-0067">ATP-binding</keyword>
<evidence type="ECO:0000256" key="5">
    <source>
        <dbReference type="ARBA" id="ARBA00022840"/>
    </source>
</evidence>
<dbReference type="GO" id="GO:0003951">
    <property type="term" value="F:NAD+ kinase activity"/>
    <property type="evidence" value="ECO:0007669"/>
    <property type="project" value="InterPro"/>
</dbReference>
<evidence type="ECO:0000256" key="7">
    <source>
        <dbReference type="ARBA" id="ARBA00023027"/>
    </source>
</evidence>
<dbReference type="AlphaFoldDB" id="A0AAD9L9A0"/>
<dbReference type="Pfam" id="PF01513">
    <property type="entry name" value="NAD_kinase"/>
    <property type="match status" value="1"/>
</dbReference>
<dbReference type="FunFam" id="2.60.200.30:FF:000009">
    <property type="entry name" value="Poly(P)/ATP NAD kinase"/>
    <property type="match status" value="1"/>
</dbReference>
<evidence type="ECO:0000313" key="9">
    <source>
        <dbReference type="Proteomes" id="UP001182556"/>
    </source>
</evidence>
<evidence type="ECO:0000256" key="6">
    <source>
        <dbReference type="ARBA" id="ARBA00022857"/>
    </source>
</evidence>
<dbReference type="PANTHER" id="PTHR20275:SF26">
    <property type="entry name" value="NADH KINASE POS5, MITOCHONDRIAL"/>
    <property type="match status" value="1"/>
</dbReference>
<dbReference type="SUPFAM" id="SSF111331">
    <property type="entry name" value="NAD kinase/diacylglycerol kinase-like"/>
    <property type="match status" value="1"/>
</dbReference>
<dbReference type="InterPro" id="IPR002504">
    <property type="entry name" value="NADK"/>
</dbReference>